<dbReference type="EC" id="3.4.21.1" evidence="8"/>
<feature type="domain" description="Peptidase S1" evidence="11">
    <location>
        <begin position="318"/>
        <end position="548"/>
    </location>
</feature>
<dbReference type="FunFam" id="2.40.10.10:FF:000047">
    <property type="entry name" value="Trypsin eta"/>
    <property type="match status" value="1"/>
</dbReference>
<accession>A0A232F005</accession>
<evidence type="ECO:0000259" key="11">
    <source>
        <dbReference type="PROSITE" id="PS50240"/>
    </source>
</evidence>
<evidence type="ECO:0000256" key="2">
    <source>
        <dbReference type="ARBA" id="ARBA00007664"/>
    </source>
</evidence>
<dbReference type="CDD" id="cd00190">
    <property type="entry name" value="Tryp_SPc"/>
    <property type="match status" value="2"/>
</dbReference>
<protein>
    <recommendedName>
        <fullName evidence="8">chymotrypsin</fullName>
        <ecNumber evidence="8">3.4.21.1</ecNumber>
    </recommendedName>
</protein>
<dbReference type="PROSITE" id="PS50240">
    <property type="entry name" value="TRYPSIN_DOM"/>
    <property type="match status" value="2"/>
</dbReference>
<keyword evidence="10" id="KW-0732">Signal</keyword>
<dbReference type="GO" id="GO:0005576">
    <property type="term" value="C:extracellular region"/>
    <property type="evidence" value="ECO:0007669"/>
    <property type="project" value="UniProtKB-SubCell"/>
</dbReference>
<organism evidence="12 13">
    <name type="scientific">Trichomalopsis sarcophagae</name>
    <dbReference type="NCBI Taxonomy" id="543379"/>
    <lineage>
        <taxon>Eukaryota</taxon>
        <taxon>Metazoa</taxon>
        <taxon>Ecdysozoa</taxon>
        <taxon>Arthropoda</taxon>
        <taxon>Hexapoda</taxon>
        <taxon>Insecta</taxon>
        <taxon>Pterygota</taxon>
        <taxon>Neoptera</taxon>
        <taxon>Endopterygota</taxon>
        <taxon>Hymenoptera</taxon>
        <taxon>Apocrita</taxon>
        <taxon>Proctotrupomorpha</taxon>
        <taxon>Chalcidoidea</taxon>
        <taxon>Pteromalidae</taxon>
        <taxon>Pteromalinae</taxon>
        <taxon>Trichomalopsis</taxon>
    </lineage>
</organism>
<evidence type="ECO:0000256" key="10">
    <source>
        <dbReference type="SAM" id="SignalP"/>
    </source>
</evidence>
<feature type="chain" id="PRO_5013008738" description="chymotrypsin" evidence="10">
    <location>
        <begin position="20"/>
        <end position="550"/>
    </location>
</feature>
<dbReference type="GO" id="GO:0004252">
    <property type="term" value="F:serine-type endopeptidase activity"/>
    <property type="evidence" value="ECO:0007669"/>
    <property type="project" value="UniProtKB-EC"/>
</dbReference>
<keyword evidence="13" id="KW-1185">Reference proteome</keyword>
<evidence type="ECO:0000256" key="4">
    <source>
        <dbReference type="ARBA" id="ARBA00022670"/>
    </source>
</evidence>
<keyword evidence="7" id="KW-1015">Disulfide bond</keyword>
<dbReference type="InterPro" id="IPR001314">
    <property type="entry name" value="Peptidase_S1A"/>
</dbReference>
<feature type="domain" description="Peptidase S1" evidence="11">
    <location>
        <begin position="25"/>
        <end position="241"/>
    </location>
</feature>
<name>A0A232F005_9HYME</name>
<dbReference type="AlphaFoldDB" id="A0A232F005"/>
<dbReference type="Gene3D" id="2.40.10.10">
    <property type="entry name" value="Trypsin-like serine proteases"/>
    <property type="match status" value="3"/>
</dbReference>
<evidence type="ECO:0000256" key="7">
    <source>
        <dbReference type="ARBA" id="ARBA00023157"/>
    </source>
</evidence>
<evidence type="ECO:0000256" key="1">
    <source>
        <dbReference type="ARBA" id="ARBA00004239"/>
    </source>
</evidence>
<dbReference type="PANTHER" id="PTHR24276:SF96">
    <property type="entry name" value="PEPTIDASE S1 DOMAIN-CONTAINING PROTEIN"/>
    <property type="match status" value="1"/>
</dbReference>
<evidence type="ECO:0000256" key="9">
    <source>
        <dbReference type="RuleBase" id="RU363034"/>
    </source>
</evidence>
<dbReference type="SMART" id="SM00020">
    <property type="entry name" value="Tryp_SPc"/>
    <property type="match status" value="2"/>
</dbReference>
<dbReference type="PRINTS" id="PR00722">
    <property type="entry name" value="CHYMOTRYPSIN"/>
</dbReference>
<dbReference type="InterPro" id="IPR009003">
    <property type="entry name" value="Peptidase_S1_PA"/>
</dbReference>
<comment type="similarity">
    <text evidence="2">Belongs to the peptidase S1 family.</text>
</comment>
<keyword evidence="5 9" id="KW-0378">Hydrolase</keyword>
<dbReference type="SUPFAM" id="SSF50494">
    <property type="entry name" value="Trypsin-like serine proteases"/>
    <property type="match status" value="2"/>
</dbReference>
<evidence type="ECO:0000256" key="5">
    <source>
        <dbReference type="ARBA" id="ARBA00022801"/>
    </source>
</evidence>
<evidence type="ECO:0000256" key="3">
    <source>
        <dbReference type="ARBA" id="ARBA00022525"/>
    </source>
</evidence>
<comment type="subcellular location">
    <subcellularLocation>
        <location evidence="1">Secreted</location>
        <location evidence="1">Extracellular space</location>
    </subcellularLocation>
</comment>
<keyword evidence="6 9" id="KW-0720">Serine protease</keyword>
<dbReference type="PANTHER" id="PTHR24276">
    <property type="entry name" value="POLYSERASE-RELATED"/>
    <property type="match status" value="1"/>
</dbReference>
<dbReference type="InterPro" id="IPR043504">
    <property type="entry name" value="Peptidase_S1_PA_chymotrypsin"/>
</dbReference>
<comment type="caution">
    <text evidence="12">The sequence shown here is derived from an EMBL/GenBank/DDBJ whole genome shotgun (WGS) entry which is preliminary data.</text>
</comment>
<reference evidence="12 13" key="1">
    <citation type="journal article" date="2017" name="Curr. Biol.">
        <title>The Evolution of Venom by Co-option of Single-Copy Genes.</title>
        <authorList>
            <person name="Martinson E.O."/>
            <person name="Mrinalini"/>
            <person name="Kelkar Y.D."/>
            <person name="Chang C.H."/>
            <person name="Werren J.H."/>
        </authorList>
    </citation>
    <scope>NUCLEOTIDE SEQUENCE [LARGE SCALE GENOMIC DNA]</scope>
    <source>
        <strain evidence="12 13">Alberta</strain>
        <tissue evidence="12">Whole body</tissue>
    </source>
</reference>
<dbReference type="InterPro" id="IPR050430">
    <property type="entry name" value="Peptidase_S1"/>
</dbReference>
<dbReference type="Pfam" id="PF00089">
    <property type="entry name" value="Trypsin"/>
    <property type="match status" value="2"/>
</dbReference>
<dbReference type="InterPro" id="IPR018114">
    <property type="entry name" value="TRYPSIN_HIS"/>
</dbReference>
<proteinExistence type="inferred from homology"/>
<gene>
    <name evidence="12" type="ORF">TSAR_015806</name>
</gene>
<sequence length="550" mass="59401">MGFGVASIACFVLFVGALAGPVKRIIDGKDANISEFPYQVSLRKEGKGHFCGGSILSNRHILTAAHCVNDIMKAPYTEFSVLTGSTNSSGNNGHVHKIETTHVHEDFLRTSESAYKNDIAIITLKEPIEFNENQKKIDLPSKDSSHRDNAVVSGWGIEKNQVKIAAATLKKAHMAVIPSHMCAMMILRPLQYETQICALYGNNVSICSGDSGSPLASNNEVIGIVSWSTSCGIGLPDVYTKKLLLVLLAVLTIATLCAANTCDVEVYNTDFKCKNKDQCNDVCTARLKRFDCFLVDTECHDERTCICRGAFAAPAEKIVGGGNADITEFPFQVSLRLRGKGHFCGGSIISERHILTAAHCVDGIITPLLKNRFSVVTGTTTSSGSSGKSHKIKSTHVHEGYLGTDESSYKNDVAVITLAAPIKFDAKQKKINLPTKDVSLGDKVMVSGWGIKKYPSEIVAATLQKASMKLVPSSQCEQFLYPQTLYSTQVCAIQKKGVGVCSGDSGGPLAADNEVIGIASWVVPCGKGFPDVYTKVYAFKDWIKNIIDKE</sequence>
<feature type="signal peptide" evidence="10">
    <location>
        <begin position="1"/>
        <end position="19"/>
    </location>
</feature>
<evidence type="ECO:0000313" key="12">
    <source>
        <dbReference type="EMBL" id="OXU23909.1"/>
    </source>
</evidence>
<dbReference type="FunFam" id="2.40.10.10:FF:000068">
    <property type="entry name" value="transmembrane protease serine 2"/>
    <property type="match status" value="1"/>
</dbReference>
<dbReference type="OrthoDB" id="6755574at2759"/>
<evidence type="ECO:0000313" key="13">
    <source>
        <dbReference type="Proteomes" id="UP000215335"/>
    </source>
</evidence>
<dbReference type="STRING" id="543379.A0A232F005"/>
<keyword evidence="3" id="KW-0964">Secreted</keyword>
<dbReference type="InterPro" id="IPR001254">
    <property type="entry name" value="Trypsin_dom"/>
</dbReference>
<dbReference type="PROSITE" id="PS00134">
    <property type="entry name" value="TRYPSIN_HIS"/>
    <property type="match status" value="2"/>
</dbReference>
<dbReference type="PROSITE" id="PS00135">
    <property type="entry name" value="TRYPSIN_SER"/>
    <property type="match status" value="2"/>
</dbReference>
<evidence type="ECO:0000256" key="6">
    <source>
        <dbReference type="ARBA" id="ARBA00022825"/>
    </source>
</evidence>
<dbReference type="Proteomes" id="UP000215335">
    <property type="component" value="Unassembled WGS sequence"/>
</dbReference>
<keyword evidence="4 9" id="KW-0645">Protease</keyword>
<dbReference type="GO" id="GO:0016485">
    <property type="term" value="P:protein processing"/>
    <property type="evidence" value="ECO:0007669"/>
    <property type="project" value="UniProtKB-ARBA"/>
</dbReference>
<evidence type="ECO:0000256" key="8">
    <source>
        <dbReference type="ARBA" id="ARBA00044036"/>
    </source>
</evidence>
<dbReference type="EMBL" id="NNAY01001457">
    <property type="protein sequence ID" value="OXU23909.1"/>
    <property type="molecule type" value="Genomic_DNA"/>
</dbReference>
<dbReference type="InterPro" id="IPR033116">
    <property type="entry name" value="TRYPSIN_SER"/>
</dbReference>